<accession>A0A382M897</accession>
<feature type="compositionally biased region" description="Polar residues" evidence="1">
    <location>
        <begin position="91"/>
        <end position="105"/>
    </location>
</feature>
<feature type="non-terminal residue" evidence="2">
    <location>
        <position position="163"/>
    </location>
</feature>
<reference evidence="2" key="1">
    <citation type="submission" date="2018-05" db="EMBL/GenBank/DDBJ databases">
        <authorList>
            <person name="Lanie J.A."/>
            <person name="Ng W.-L."/>
            <person name="Kazmierczak K.M."/>
            <person name="Andrzejewski T.M."/>
            <person name="Davidsen T.M."/>
            <person name="Wayne K.J."/>
            <person name="Tettelin H."/>
            <person name="Glass J.I."/>
            <person name="Rusch D."/>
            <person name="Podicherti R."/>
            <person name="Tsui H.-C.T."/>
            <person name="Winkler M.E."/>
        </authorList>
    </citation>
    <scope>NUCLEOTIDE SEQUENCE</scope>
</reference>
<sequence>MKKPRLSARRLSWVALTLLLLGIVTFAFSQLESPPPTPSLDGKSQVTAIRQSLETLDARMSDLAKAQARLRLRSETDRIARNLEQARNGIPASSGQASEDLSTEVSRLGEELSAVEGELDRRQGETARTLSGIEGRLEETKGIFNDALDNTGGNPDEALPILR</sequence>
<protein>
    <submittedName>
        <fullName evidence="2">Uncharacterized protein</fullName>
    </submittedName>
</protein>
<gene>
    <name evidence="2" type="ORF">METZ01_LOCUS297930</name>
</gene>
<feature type="region of interest" description="Disordered" evidence="1">
    <location>
        <begin position="83"/>
        <end position="105"/>
    </location>
</feature>
<organism evidence="2">
    <name type="scientific">marine metagenome</name>
    <dbReference type="NCBI Taxonomy" id="408172"/>
    <lineage>
        <taxon>unclassified sequences</taxon>
        <taxon>metagenomes</taxon>
        <taxon>ecological metagenomes</taxon>
    </lineage>
</organism>
<dbReference type="EMBL" id="UINC01091924">
    <property type="protein sequence ID" value="SVC45076.1"/>
    <property type="molecule type" value="Genomic_DNA"/>
</dbReference>
<evidence type="ECO:0000313" key="2">
    <source>
        <dbReference type="EMBL" id="SVC45076.1"/>
    </source>
</evidence>
<dbReference type="AlphaFoldDB" id="A0A382M897"/>
<name>A0A382M897_9ZZZZ</name>
<evidence type="ECO:0000256" key="1">
    <source>
        <dbReference type="SAM" id="MobiDB-lite"/>
    </source>
</evidence>
<proteinExistence type="predicted"/>